<feature type="region of interest" description="Disordered" evidence="8">
    <location>
        <begin position="25"/>
        <end position="114"/>
    </location>
</feature>
<organism evidence="11 12">
    <name type="scientific">Nannocystis bainbridge</name>
    <dbReference type="NCBI Taxonomy" id="2995303"/>
    <lineage>
        <taxon>Bacteria</taxon>
        <taxon>Pseudomonadati</taxon>
        <taxon>Myxococcota</taxon>
        <taxon>Polyangia</taxon>
        <taxon>Nannocystales</taxon>
        <taxon>Nannocystaceae</taxon>
        <taxon>Nannocystis</taxon>
    </lineage>
</organism>
<dbReference type="GO" id="GO:0016787">
    <property type="term" value="F:hydrolase activity"/>
    <property type="evidence" value="ECO:0007669"/>
    <property type="project" value="UniProtKB-KW"/>
</dbReference>
<reference evidence="11 12" key="1">
    <citation type="submission" date="2022-11" db="EMBL/GenBank/DDBJ databases">
        <title>Minimal conservation of predation-associated metabolite biosynthetic gene clusters underscores biosynthetic potential of Myxococcota including descriptions for ten novel species: Archangium lansinium sp. nov., Myxococcus landrumus sp. nov., Nannocystis bai.</title>
        <authorList>
            <person name="Ahearne A."/>
            <person name="Stevens C."/>
            <person name="Dowd S."/>
        </authorList>
    </citation>
    <scope>NUCLEOTIDE SEQUENCE [LARGE SCALE GENOMIC DNA]</scope>
    <source>
        <strain evidence="11 12">BB15-2</strain>
    </source>
</reference>
<dbReference type="InterPro" id="IPR001223">
    <property type="entry name" value="Glyco_hydro18_cat"/>
</dbReference>
<evidence type="ECO:0000256" key="8">
    <source>
        <dbReference type="SAM" id="MobiDB-lite"/>
    </source>
</evidence>
<feature type="domain" description="GH18" evidence="10">
    <location>
        <begin position="117"/>
        <end position="482"/>
    </location>
</feature>
<dbReference type="CDD" id="cd06548">
    <property type="entry name" value="GH18_chitinase"/>
    <property type="match status" value="1"/>
</dbReference>
<feature type="compositionally biased region" description="Low complexity" evidence="8">
    <location>
        <begin position="52"/>
        <end position="113"/>
    </location>
</feature>
<evidence type="ECO:0000256" key="1">
    <source>
        <dbReference type="ARBA" id="ARBA00000822"/>
    </source>
</evidence>
<keyword evidence="12" id="KW-1185">Reference proteome</keyword>
<dbReference type="InterPro" id="IPR050314">
    <property type="entry name" value="Glycosyl_Hydrlase_18"/>
</dbReference>
<dbReference type="PROSITE" id="PS51910">
    <property type="entry name" value="GH18_2"/>
    <property type="match status" value="1"/>
</dbReference>
<dbReference type="PANTHER" id="PTHR11177:SF317">
    <property type="entry name" value="CHITINASE 12-RELATED"/>
    <property type="match status" value="1"/>
</dbReference>
<dbReference type="SMART" id="SM00636">
    <property type="entry name" value="Glyco_18"/>
    <property type="match status" value="1"/>
</dbReference>
<dbReference type="SUPFAM" id="SSF51445">
    <property type="entry name" value="(Trans)glycosidases"/>
    <property type="match status" value="1"/>
</dbReference>
<dbReference type="SUPFAM" id="SSF54556">
    <property type="entry name" value="Chitinase insertion domain"/>
    <property type="match status" value="1"/>
</dbReference>
<feature type="signal peptide" evidence="9">
    <location>
        <begin position="1"/>
        <end position="21"/>
    </location>
</feature>
<keyword evidence="5 6" id="KW-0326">Glycosidase</keyword>
<evidence type="ECO:0000256" key="7">
    <source>
        <dbReference type="RuleBase" id="RU004453"/>
    </source>
</evidence>
<feature type="chain" id="PRO_5046271716" description="chitinase" evidence="9">
    <location>
        <begin position="22"/>
        <end position="482"/>
    </location>
</feature>
<dbReference type="InterPro" id="IPR017853">
    <property type="entry name" value="GH"/>
</dbReference>
<name>A0ABT5EC24_9BACT</name>
<evidence type="ECO:0000256" key="5">
    <source>
        <dbReference type="ARBA" id="ARBA00023295"/>
    </source>
</evidence>
<dbReference type="InterPro" id="IPR011583">
    <property type="entry name" value="Chitinase_II/V-like_cat"/>
</dbReference>
<keyword evidence="9" id="KW-0732">Signal</keyword>
<comment type="similarity">
    <text evidence="7">Belongs to the glycosyl hydrolase 18 family.</text>
</comment>
<dbReference type="Gene3D" id="3.20.20.80">
    <property type="entry name" value="Glycosidases"/>
    <property type="match status" value="1"/>
</dbReference>
<protein>
    <recommendedName>
        <fullName evidence="2">chitinase</fullName>
        <ecNumber evidence="2">3.2.1.14</ecNumber>
    </recommendedName>
</protein>
<evidence type="ECO:0000259" key="10">
    <source>
        <dbReference type="PROSITE" id="PS51910"/>
    </source>
</evidence>
<feature type="compositionally biased region" description="Polar residues" evidence="8">
    <location>
        <begin position="28"/>
        <end position="47"/>
    </location>
</feature>
<evidence type="ECO:0000313" key="12">
    <source>
        <dbReference type="Proteomes" id="UP001221686"/>
    </source>
</evidence>
<evidence type="ECO:0000256" key="6">
    <source>
        <dbReference type="RuleBase" id="RU000489"/>
    </source>
</evidence>
<keyword evidence="4" id="KW-0119">Carbohydrate metabolism</keyword>
<keyword evidence="4" id="KW-0624">Polysaccharide degradation</keyword>
<dbReference type="EMBL" id="JAQNDL010000004">
    <property type="protein sequence ID" value="MDC0722983.1"/>
    <property type="molecule type" value="Genomic_DNA"/>
</dbReference>
<dbReference type="Gene3D" id="3.10.50.10">
    <property type="match status" value="1"/>
</dbReference>
<evidence type="ECO:0000256" key="9">
    <source>
        <dbReference type="SAM" id="SignalP"/>
    </source>
</evidence>
<sequence>MPSLPPRPVPALLLTAALVAACPGGQGDSTMSEGTGSPATTDGSTATDPVITAGTTSGTSGTATDSDSGDPTGTTAPTTGDPGTTTVASTTTGPDTTDTTDIDTTTTTTGDPVRGAGRIVGYFTAWAVYDRDYHVSDIPAAKLTHVNYAFANLSPAGECVLGDSYADIEKVYDGDDPNAPLKGSFHQLHQLKQQHGHLRTLISVGGYTWSTNFAPNAATEQGRAKLAASCVKFMRDYGFDGVDIDWEFPASPLEGQHYSALLAALRTELDAAGAEDGADYLLTIAAPAGPGNLANLDLPGIAASVDWINLMAYDFAGPWMGTTTHNAALYSPADDPDPNNALLSDDSAVTAILAAGVAPDQLVLGVPFYGRSFAGASGGQDGLYSTFSGAGPGTWEPGIVDYHDIVANYEPELERFWHAEAAVPWLYDAADDLFITYDDPESMQRKTDYITAKALGGAMFWELAGDTQDSALLDVLADALLP</sequence>
<keyword evidence="4" id="KW-0146">Chitin degradation</keyword>
<dbReference type="InterPro" id="IPR001579">
    <property type="entry name" value="Glyco_hydro_18_chit_AS"/>
</dbReference>
<evidence type="ECO:0000256" key="2">
    <source>
        <dbReference type="ARBA" id="ARBA00012729"/>
    </source>
</evidence>
<dbReference type="Proteomes" id="UP001221686">
    <property type="component" value="Unassembled WGS sequence"/>
</dbReference>
<proteinExistence type="inferred from homology"/>
<keyword evidence="3 6" id="KW-0378">Hydrolase</keyword>
<evidence type="ECO:0000313" key="11">
    <source>
        <dbReference type="EMBL" id="MDC0722983.1"/>
    </source>
</evidence>
<comment type="catalytic activity">
    <reaction evidence="1">
        <text>Random endo-hydrolysis of N-acetyl-beta-D-glucosaminide (1-&gt;4)-beta-linkages in chitin and chitodextrins.</text>
        <dbReference type="EC" id="3.2.1.14"/>
    </reaction>
</comment>
<dbReference type="PROSITE" id="PS51257">
    <property type="entry name" value="PROKAR_LIPOPROTEIN"/>
    <property type="match status" value="1"/>
</dbReference>
<comment type="caution">
    <text evidence="11">The sequence shown here is derived from an EMBL/GenBank/DDBJ whole genome shotgun (WGS) entry which is preliminary data.</text>
</comment>
<dbReference type="PROSITE" id="PS01095">
    <property type="entry name" value="GH18_1"/>
    <property type="match status" value="1"/>
</dbReference>
<evidence type="ECO:0000256" key="3">
    <source>
        <dbReference type="ARBA" id="ARBA00022801"/>
    </source>
</evidence>
<evidence type="ECO:0000256" key="4">
    <source>
        <dbReference type="ARBA" id="ARBA00023024"/>
    </source>
</evidence>
<gene>
    <name evidence="11" type="ORF">POL25_39205</name>
</gene>
<dbReference type="RefSeq" id="WP_272091520.1">
    <property type="nucleotide sequence ID" value="NZ_JAQNDL010000004.1"/>
</dbReference>
<dbReference type="Pfam" id="PF00704">
    <property type="entry name" value="Glyco_hydro_18"/>
    <property type="match status" value="1"/>
</dbReference>
<dbReference type="PANTHER" id="PTHR11177">
    <property type="entry name" value="CHITINASE"/>
    <property type="match status" value="1"/>
</dbReference>
<dbReference type="EC" id="3.2.1.14" evidence="2"/>
<dbReference type="InterPro" id="IPR029070">
    <property type="entry name" value="Chitinase_insertion_sf"/>
</dbReference>
<accession>A0ABT5EC24</accession>